<evidence type="ECO:0000256" key="10">
    <source>
        <dbReference type="SAM" id="SignalP"/>
    </source>
</evidence>
<feature type="signal peptide" evidence="10">
    <location>
        <begin position="1"/>
        <end position="23"/>
    </location>
</feature>
<reference evidence="12 13" key="1">
    <citation type="journal article" date="2024" name="Nat. Commun.">
        <title>Phylogenomics reveals the evolutionary origins of lichenization in chlorophyte algae.</title>
        <authorList>
            <person name="Puginier C."/>
            <person name="Libourel C."/>
            <person name="Otte J."/>
            <person name="Skaloud P."/>
            <person name="Haon M."/>
            <person name="Grisel S."/>
            <person name="Petersen M."/>
            <person name="Berrin J.G."/>
            <person name="Delaux P.M."/>
            <person name="Dal Grande F."/>
            <person name="Keller J."/>
        </authorList>
    </citation>
    <scope>NUCLEOTIDE SEQUENCE [LARGE SCALE GENOMIC DNA]</scope>
    <source>
        <strain evidence="12 13">SAG 216-7</strain>
    </source>
</reference>
<keyword evidence="2" id="KW-0328">Glycosyltransferase</keyword>
<evidence type="ECO:0000256" key="6">
    <source>
        <dbReference type="ARBA" id="ARBA00023136"/>
    </source>
</evidence>
<accession>A0ABR2YIR3</accession>
<keyword evidence="13" id="KW-1185">Reference proteome</keyword>
<keyword evidence="5 9" id="KW-1133">Transmembrane helix</keyword>
<feature type="coiled-coil region" evidence="7">
    <location>
        <begin position="373"/>
        <end position="407"/>
    </location>
</feature>
<feature type="domain" description="ShKT" evidence="11">
    <location>
        <begin position="406"/>
        <end position="440"/>
    </location>
</feature>
<dbReference type="InterPro" id="IPR056508">
    <property type="entry name" value="HPAT-like"/>
</dbReference>
<dbReference type="Pfam" id="PF01549">
    <property type="entry name" value="ShK"/>
    <property type="match status" value="1"/>
</dbReference>
<evidence type="ECO:0000256" key="3">
    <source>
        <dbReference type="ARBA" id="ARBA00022679"/>
    </source>
</evidence>
<feature type="chain" id="PRO_5047247221" description="ShKT domain-containing protein" evidence="10">
    <location>
        <begin position="24"/>
        <end position="650"/>
    </location>
</feature>
<keyword evidence="7" id="KW-0175">Coiled coil</keyword>
<feature type="transmembrane region" description="Helical" evidence="9">
    <location>
        <begin position="608"/>
        <end position="629"/>
    </location>
</feature>
<evidence type="ECO:0000256" key="4">
    <source>
        <dbReference type="ARBA" id="ARBA00022692"/>
    </source>
</evidence>
<protein>
    <recommendedName>
        <fullName evidence="11">ShKT domain-containing protein</fullName>
    </recommendedName>
</protein>
<name>A0ABR2YIR3_9CHLO</name>
<keyword evidence="3" id="KW-0808">Transferase</keyword>
<organism evidence="12 13">
    <name type="scientific">Coccomyxa subellipsoidea</name>
    <dbReference type="NCBI Taxonomy" id="248742"/>
    <lineage>
        <taxon>Eukaryota</taxon>
        <taxon>Viridiplantae</taxon>
        <taxon>Chlorophyta</taxon>
        <taxon>core chlorophytes</taxon>
        <taxon>Trebouxiophyceae</taxon>
        <taxon>Trebouxiophyceae incertae sedis</taxon>
        <taxon>Coccomyxaceae</taxon>
        <taxon>Coccomyxa</taxon>
    </lineage>
</organism>
<dbReference type="PANTHER" id="PTHR31485:SF7">
    <property type="entry name" value="PEPTIDYL SERINE ALPHA-GALACTOSYLTRANSFERASE"/>
    <property type="match status" value="1"/>
</dbReference>
<comment type="subcellular location">
    <subcellularLocation>
        <location evidence="1">Membrane</location>
        <topology evidence="1">Single-pass membrane protein</topology>
    </subcellularLocation>
</comment>
<gene>
    <name evidence="12" type="ORF">WJX75_009843</name>
</gene>
<dbReference type="PANTHER" id="PTHR31485">
    <property type="entry name" value="PEPTIDYL SERINE ALPHA-GALACTOSYLTRANSFERASE"/>
    <property type="match status" value="1"/>
</dbReference>
<evidence type="ECO:0000256" key="5">
    <source>
        <dbReference type="ARBA" id="ARBA00022989"/>
    </source>
</evidence>
<dbReference type="PROSITE" id="PS51670">
    <property type="entry name" value="SHKT"/>
    <property type="match status" value="1"/>
</dbReference>
<dbReference type="EMBL" id="JALJOT010000011">
    <property type="protein sequence ID" value="KAK9905970.1"/>
    <property type="molecule type" value="Genomic_DNA"/>
</dbReference>
<comment type="caution">
    <text evidence="12">The sequence shown here is derived from an EMBL/GenBank/DDBJ whole genome shotgun (WGS) entry which is preliminary data.</text>
</comment>
<sequence length="650" mass="71855">MPLQNRAALVFAVVMAVIGKAQLSRAQLANIHTVVPVECTHGYFEWQVIGLAYSLKRVGQPGPLTRLMSCSEEQLKDYKWLELLPTYVAPNLAHDTVHDDWYQPYNKPTAVHYWLRDVKPKEEFIMVIDADSVLRMPFYPEHFNVTRGWAYSPYYMELLDGVQNALALKHVPDVAPRQDWFAGPEGRRADKVGPPYLMHREDMEKVAPLWYNFTYAVRNDPQAWNLTGDTSIKEPGGKTWISEMYGFCFAAAAAGVWHRQIDYTANLVPGNGPIGPPMVLHYGNDLSVNNTSYNFSKIAVREAGFDATLCPPWDLTPKPSFQVAAGGLLPYPPSPLSLPSQGLDLLRDLLSVESAIILNAAFCEHHKKHCSPSQQLEEECAKVAHQEQKLDEAYDAVEKELRATECKDSTLDCTGWTAEGMCHKNPRYMHFGCRKSCGTCFQPDLQVRWHGKQEAMQGSLDCLQLKARQAALVDYDLDYDHGLFGDIPDPCSEEATDDMADTGTDDAPAVADMAAEVAATEPPAESKRAAEAPVMEAAEAATKTGPSGSAAAGGKVDRDSGFRGGQGEAAAGEEPRQPLSKRMRIGIRGRSGDAHARSAASIKLLVQILDWVGVVSIWCCVVALFLMFLRRPWGKPLLASQRSLSRPLIH</sequence>
<keyword evidence="10" id="KW-0732">Signal</keyword>
<proteinExistence type="predicted"/>
<dbReference type="SMART" id="SM00254">
    <property type="entry name" value="ShKT"/>
    <property type="match status" value="1"/>
</dbReference>
<feature type="compositionally biased region" description="Low complexity" evidence="8">
    <location>
        <begin position="531"/>
        <end position="541"/>
    </location>
</feature>
<evidence type="ECO:0000259" key="11">
    <source>
        <dbReference type="PROSITE" id="PS51670"/>
    </source>
</evidence>
<evidence type="ECO:0000313" key="13">
    <source>
        <dbReference type="Proteomes" id="UP001491310"/>
    </source>
</evidence>
<evidence type="ECO:0000256" key="2">
    <source>
        <dbReference type="ARBA" id="ARBA00022676"/>
    </source>
</evidence>
<feature type="region of interest" description="Disordered" evidence="8">
    <location>
        <begin position="516"/>
        <end position="581"/>
    </location>
</feature>
<dbReference type="Pfam" id="PF23452">
    <property type="entry name" value="HPAT"/>
    <property type="match status" value="1"/>
</dbReference>
<dbReference type="Proteomes" id="UP001491310">
    <property type="component" value="Unassembled WGS sequence"/>
</dbReference>
<dbReference type="InterPro" id="IPR003582">
    <property type="entry name" value="ShKT_dom"/>
</dbReference>
<keyword evidence="4 9" id="KW-0812">Transmembrane</keyword>
<evidence type="ECO:0000256" key="9">
    <source>
        <dbReference type="SAM" id="Phobius"/>
    </source>
</evidence>
<evidence type="ECO:0000256" key="7">
    <source>
        <dbReference type="SAM" id="Coils"/>
    </source>
</evidence>
<keyword evidence="6 9" id="KW-0472">Membrane</keyword>
<evidence type="ECO:0000313" key="12">
    <source>
        <dbReference type="EMBL" id="KAK9905970.1"/>
    </source>
</evidence>
<evidence type="ECO:0000256" key="8">
    <source>
        <dbReference type="SAM" id="MobiDB-lite"/>
    </source>
</evidence>
<evidence type="ECO:0000256" key="1">
    <source>
        <dbReference type="ARBA" id="ARBA00004167"/>
    </source>
</evidence>
<dbReference type="InterPro" id="IPR044845">
    <property type="entry name" value="HPAT/SRGT1-like"/>
</dbReference>